<proteinExistence type="predicted"/>
<protein>
    <submittedName>
        <fullName evidence="1">Uncharacterized protein</fullName>
    </submittedName>
</protein>
<name>A0AC59HCB0_9CAUD</name>
<sequence length="463" mass="48482">MSNARDKANIPALNFSSTGIDDNATSTAITIDSSQKVGISTASPSTKLTVTKSDGGALSNTNPSIVALAETLSDGVGSSIGFGYGSWQFSSIIGFSDGGGTYGGGLKFKTAVNNSAWRERLRIDSVGDISFYEDTGTTPKMFWDASAESLGIGTSSPDSLLHIDGTNPKITVGTSGSNVTFLQRVSDDFYIYNRESAGHLLFGTADTESMRIDSSGNVGIGTTSPTTSGGYGNLTLNGSLGGQLAFHSGGTGKQFIYSSSTDLNIYNSVAGNLIFHTNNAERMRIASDGVVGIGTSSPNSNYKLSVVTDSGAIVGAFIETTSTNSGHEASIIKRPNSGVLVQFLGSGQVGSITTNGSTTTYGTSSDYRLKENIVEITDATARLKQLKPKRFNFIADANTTVDGFLAHEVSSVVPEAIHGTKDEVDTDGNPKYQNIDQSKLVPLLVKTIQELEARITALETNNP</sequence>
<gene>
    <name evidence="1" type="ORF">P119_gp40</name>
</gene>
<reference evidence="1 2" key="1">
    <citation type="journal article" date="2019" name="Environ. Microbiol.">
        <title>Pelagiphages in the Podoviridae family integrate into host genomes.</title>
        <authorList>
            <person name="Zhao Y."/>
            <person name="Qin F."/>
            <person name="Zhang R."/>
            <person name="Giovannoni S.J."/>
            <person name="Zhang Z."/>
            <person name="Sun J."/>
            <person name="Du S."/>
            <person name="Rensing C."/>
        </authorList>
    </citation>
    <scope>NUCLEOTIDE SEQUENCE [LARGE SCALE GENOMIC DNA]</scope>
</reference>
<evidence type="ECO:0000313" key="2">
    <source>
        <dbReference type="Proteomes" id="UP000317351"/>
    </source>
</evidence>
<organism evidence="1 2">
    <name type="scientific">Pelagibacter phage HTVC119P</name>
    <dbReference type="NCBI Taxonomy" id="2283020"/>
    <lineage>
        <taxon>Viruses</taxon>
        <taxon>Duplodnaviria</taxon>
        <taxon>Heunggongvirae</taxon>
        <taxon>Uroviricota</taxon>
        <taxon>Caudoviricetes</taxon>
        <taxon>Autographivirales</taxon>
        <taxon>Votkovvirus</taxon>
    </lineage>
</organism>
<dbReference type="EMBL" id="MH598806">
    <property type="protein sequence ID" value="AXH71389.1"/>
    <property type="molecule type" value="Genomic_DNA"/>
</dbReference>
<accession>A0AC59HCB0</accession>
<dbReference type="Proteomes" id="UP000317351">
    <property type="component" value="Segment"/>
</dbReference>
<evidence type="ECO:0000313" key="1">
    <source>
        <dbReference type="EMBL" id="AXH71389.1"/>
    </source>
</evidence>